<evidence type="ECO:0000313" key="2">
    <source>
        <dbReference type="Proteomes" id="UP001597178"/>
    </source>
</evidence>
<sequence length="77" mass="8790">MTDFDECQATEIGYSLIFPIWSLVSKKRGDCQVFSNMYSYAAMIHTKPTAGVFFSWRKPLKIHTPDTIIAESEAPDR</sequence>
<reference evidence="2" key="1">
    <citation type="journal article" date="2019" name="Int. J. Syst. Evol. Microbiol.">
        <title>The Global Catalogue of Microorganisms (GCM) 10K type strain sequencing project: providing services to taxonomists for standard genome sequencing and annotation.</title>
        <authorList>
            <consortium name="The Broad Institute Genomics Platform"/>
            <consortium name="The Broad Institute Genome Sequencing Center for Infectious Disease"/>
            <person name="Wu L."/>
            <person name="Ma J."/>
        </authorList>
    </citation>
    <scope>NUCLEOTIDE SEQUENCE [LARGE SCALE GENOMIC DNA]</scope>
    <source>
        <strain evidence="2">CCUG 54822</strain>
    </source>
</reference>
<keyword evidence="2" id="KW-1185">Reference proteome</keyword>
<accession>A0ABW3ZVZ6</accession>
<proteinExistence type="predicted"/>
<dbReference type="EMBL" id="JBHTNH010000028">
    <property type="protein sequence ID" value="MFD1362575.1"/>
    <property type="molecule type" value="Genomic_DNA"/>
</dbReference>
<name>A0ABW3ZVZ6_9BACI</name>
<comment type="caution">
    <text evidence="1">The sequence shown here is derived from an EMBL/GenBank/DDBJ whole genome shotgun (WGS) entry which is preliminary data.</text>
</comment>
<dbReference type="Proteomes" id="UP001597178">
    <property type="component" value="Unassembled WGS sequence"/>
</dbReference>
<organism evidence="1 2">
    <name type="scientific">Lentibacillus salinarum</name>
    <dbReference type="NCBI Taxonomy" id="446820"/>
    <lineage>
        <taxon>Bacteria</taxon>
        <taxon>Bacillati</taxon>
        <taxon>Bacillota</taxon>
        <taxon>Bacilli</taxon>
        <taxon>Bacillales</taxon>
        <taxon>Bacillaceae</taxon>
        <taxon>Lentibacillus</taxon>
    </lineage>
</organism>
<evidence type="ECO:0000313" key="1">
    <source>
        <dbReference type="EMBL" id="MFD1362575.1"/>
    </source>
</evidence>
<protein>
    <submittedName>
        <fullName evidence="1">Uncharacterized protein</fullName>
    </submittedName>
</protein>
<gene>
    <name evidence="1" type="ORF">ACFQ4A_13005</name>
</gene>